<proteinExistence type="predicted"/>
<protein>
    <submittedName>
        <fullName evidence="2">Uncharacterized protein</fullName>
    </submittedName>
</protein>
<name>A0A0L0SSR0_ALLM3</name>
<dbReference type="AlphaFoldDB" id="A0A0L0SSR0"/>
<evidence type="ECO:0000313" key="2">
    <source>
        <dbReference type="EMBL" id="KNE65598.1"/>
    </source>
</evidence>
<accession>A0A0L0SSR0</accession>
<sequence>MRASDDTSPFVAPSSVRRIPKVAAAAVAGASPMPPRTPSSALLRSAMHMTPKRRAPAAVGSPTSVRATPMRVNGGPVTKKRRVVVEEQPAVVVEDDNDGVPPVWVMSRVGEDTGMTMVRISPPGDAPSVRGVRAVADFRCSIEFLGVMGG</sequence>
<evidence type="ECO:0000313" key="3">
    <source>
        <dbReference type="Proteomes" id="UP000054350"/>
    </source>
</evidence>
<reference evidence="3" key="2">
    <citation type="submission" date="2009-11" db="EMBL/GenBank/DDBJ databases">
        <title>The Genome Sequence of Allomyces macrogynus strain ATCC 38327.</title>
        <authorList>
            <consortium name="The Broad Institute Genome Sequencing Platform"/>
            <person name="Russ C."/>
            <person name="Cuomo C."/>
            <person name="Shea T."/>
            <person name="Young S.K."/>
            <person name="Zeng Q."/>
            <person name="Koehrsen M."/>
            <person name="Haas B."/>
            <person name="Borodovsky M."/>
            <person name="Guigo R."/>
            <person name="Alvarado L."/>
            <person name="Berlin A."/>
            <person name="Borenstein D."/>
            <person name="Chen Z."/>
            <person name="Engels R."/>
            <person name="Freedman E."/>
            <person name="Gellesch M."/>
            <person name="Goldberg J."/>
            <person name="Griggs A."/>
            <person name="Gujja S."/>
            <person name="Heiman D."/>
            <person name="Hepburn T."/>
            <person name="Howarth C."/>
            <person name="Jen D."/>
            <person name="Larson L."/>
            <person name="Lewis B."/>
            <person name="Mehta T."/>
            <person name="Park D."/>
            <person name="Pearson M."/>
            <person name="Roberts A."/>
            <person name="Saif S."/>
            <person name="Shenoy N."/>
            <person name="Sisk P."/>
            <person name="Stolte C."/>
            <person name="Sykes S."/>
            <person name="Walk T."/>
            <person name="White J."/>
            <person name="Yandava C."/>
            <person name="Burger G."/>
            <person name="Gray M.W."/>
            <person name="Holland P.W.H."/>
            <person name="King N."/>
            <person name="Lang F.B.F."/>
            <person name="Roger A.J."/>
            <person name="Ruiz-Trillo I."/>
            <person name="Lander E."/>
            <person name="Nusbaum C."/>
        </authorList>
    </citation>
    <scope>NUCLEOTIDE SEQUENCE [LARGE SCALE GENOMIC DNA]</scope>
    <source>
        <strain evidence="3">ATCC 38327</strain>
    </source>
</reference>
<dbReference type="Proteomes" id="UP000054350">
    <property type="component" value="Unassembled WGS sequence"/>
</dbReference>
<dbReference type="OrthoDB" id="10462975at2759"/>
<evidence type="ECO:0000256" key="1">
    <source>
        <dbReference type="SAM" id="MobiDB-lite"/>
    </source>
</evidence>
<gene>
    <name evidence="2" type="ORF">AMAG_09578</name>
</gene>
<dbReference type="VEuPathDB" id="FungiDB:AMAG_09578"/>
<reference evidence="2 3" key="1">
    <citation type="submission" date="2009-11" db="EMBL/GenBank/DDBJ databases">
        <title>Annotation of Allomyces macrogynus ATCC 38327.</title>
        <authorList>
            <consortium name="The Broad Institute Genome Sequencing Platform"/>
            <person name="Russ C."/>
            <person name="Cuomo C."/>
            <person name="Burger G."/>
            <person name="Gray M.W."/>
            <person name="Holland P.W.H."/>
            <person name="King N."/>
            <person name="Lang F.B.F."/>
            <person name="Roger A.J."/>
            <person name="Ruiz-Trillo I."/>
            <person name="Young S.K."/>
            <person name="Zeng Q."/>
            <person name="Gargeya S."/>
            <person name="Fitzgerald M."/>
            <person name="Haas B."/>
            <person name="Abouelleil A."/>
            <person name="Alvarado L."/>
            <person name="Arachchi H.M."/>
            <person name="Berlin A."/>
            <person name="Chapman S.B."/>
            <person name="Gearin G."/>
            <person name="Goldberg J."/>
            <person name="Griggs A."/>
            <person name="Gujja S."/>
            <person name="Hansen M."/>
            <person name="Heiman D."/>
            <person name="Howarth C."/>
            <person name="Larimer J."/>
            <person name="Lui A."/>
            <person name="MacDonald P.J.P."/>
            <person name="McCowen C."/>
            <person name="Montmayeur A."/>
            <person name="Murphy C."/>
            <person name="Neiman D."/>
            <person name="Pearson M."/>
            <person name="Priest M."/>
            <person name="Roberts A."/>
            <person name="Saif S."/>
            <person name="Shea T."/>
            <person name="Sisk P."/>
            <person name="Stolte C."/>
            <person name="Sykes S."/>
            <person name="Wortman J."/>
            <person name="Nusbaum C."/>
            <person name="Birren B."/>
        </authorList>
    </citation>
    <scope>NUCLEOTIDE SEQUENCE [LARGE SCALE GENOMIC DNA]</scope>
    <source>
        <strain evidence="2 3">ATCC 38327</strain>
    </source>
</reference>
<dbReference type="EMBL" id="GG745348">
    <property type="protein sequence ID" value="KNE65598.1"/>
    <property type="molecule type" value="Genomic_DNA"/>
</dbReference>
<organism evidence="2 3">
    <name type="scientific">Allomyces macrogynus (strain ATCC 38327)</name>
    <name type="common">Allomyces javanicus var. macrogynus</name>
    <dbReference type="NCBI Taxonomy" id="578462"/>
    <lineage>
        <taxon>Eukaryota</taxon>
        <taxon>Fungi</taxon>
        <taxon>Fungi incertae sedis</taxon>
        <taxon>Blastocladiomycota</taxon>
        <taxon>Blastocladiomycetes</taxon>
        <taxon>Blastocladiales</taxon>
        <taxon>Blastocladiaceae</taxon>
        <taxon>Allomyces</taxon>
    </lineage>
</organism>
<feature type="region of interest" description="Disordered" evidence="1">
    <location>
        <begin position="50"/>
        <end position="78"/>
    </location>
</feature>
<keyword evidence="3" id="KW-1185">Reference proteome</keyword>